<protein>
    <submittedName>
        <fullName evidence="4">Cysteine hydrolase family protein</fullName>
        <ecNumber evidence="4">3.-.-.-</ecNumber>
    </submittedName>
</protein>
<dbReference type="EC" id="3.-.-.-" evidence="4"/>
<dbReference type="Pfam" id="PF00857">
    <property type="entry name" value="Isochorismatase"/>
    <property type="match status" value="1"/>
</dbReference>
<proteinExistence type="inferred from homology"/>
<dbReference type="InterPro" id="IPR000868">
    <property type="entry name" value="Isochorismatase-like_dom"/>
</dbReference>
<dbReference type="Gene3D" id="3.40.50.850">
    <property type="entry name" value="Isochorismatase-like"/>
    <property type="match status" value="1"/>
</dbReference>
<accession>A0ABW3L6M5</accession>
<evidence type="ECO:0000259" key="3">
    <source>
        <dbReference type="Pfam" id="PF00857"/>
    </source>
</evidence>
<comment type="similarity">
    <text evidence="1">Belongs to the isochorismatase family.</text>
</comment>
<dbReference type="RefSeq" id="WP_386063235.1">
    <property type="nucleotide sequence ID" value="NZ_JBHTKL010000006.1"/>
</dbReference>
<keyword evidence="5" id="KW-1185">Reference proteome</keyword>
<evidence type="ECO:0000313" key="4">
    <source>
        <dbReference type="EMBL" id="MFD1020845.1"/>
    </source>
</evidence>
<organism evidence="4 5">
    <name type="scientific">Thalassobacillus hwangdonensis</name>
    <dbReference type="NCBI Taxonomy" id="546108"/>
    <lineage>
        <taxon>Bacteria</taxon>
        <taxon>Bacillati</taxon>
        <taxon>Bacillota</taxon>
        <taxon>Bacilli</taxon>
        <taxon>Bacillales</taxon>
        <taxon>Bacillaceae</taxon>
        <taxon>Thalassobacillus</taxon>
    </lineage>
</organism>
<dbReference type="InterPro" id="IPR050272">
    <property type="entry name" value="Isochorismatase-like_hydrls"/>
</dbReference>
<evidence type="ECO:0000256" key="1">
    <source>
        <dbReference type="ARBA" id="ARBA00006336"/>
    </source>
</evidence>
<sequence length="183" mass="20566">MKNTALILVDIQKAFEDKRWGKRNNPDAEEKMRTVLDFFRDRNGEVIHIQHMSEDPSSVFYHKGKGFEPKDIVAPLSGEKVITKTVNSAFIGTDLHEYLQSKSIQIVVIVGLTTPHCVSTTTRMSGNLGYETYLVQDAVAAYELKDLEGNNLDPQVIHDLSLATLHDEFATVLDSDQLIDLFS</sequence>
<dbReference type="Proteomes" id="UP001596990">
    <property type="component" value="Unassembled WGS sequence"/>
</dbReference>
<reference evidence="5" key="1">
    <citation type="journal article" date="2019" name="Int. J. Syst. Evol. Microbiol.">
        <title>The Global Catalogue of Microorganisms (GCM) 10K type strain sequencing project: providing services to taxonomists for standard genome sequencing and annotation.</title>
        <authorList>
            <consortium name="The Broad Institute Genomics Platform"/>
            <consortium name="The Broad Institute Genome Sequencing Center for Infectious Disease"/>
            <person name="Wu L."/>
            <person name="Ma J."/>
        </authorList>
    </citation>
    <scope>NUCLEOTIDE SEQUENCE [LARGE SCALE GENOMIC DNA]</scope>
    <source>
        <strain evidence="5">CCUG 56607</strain>
    </source>
</reference>
<gene>
    <name evidence="4" type="ORF">ACFQ2J_16780</name>
</gene>
<feature type="domain" description="Isochorismatase-like" evidence="3">
    <location>
        <begin position="4"/>
        <end position="177"/>
    </location>
</feature>
<keyword evidence="2 4" id="KW-0378">Hydrolase</keyword>
<dbReference type="SUPFAM" id="SSF52499">
    <property type="entry name" value="Isochorismatase-like hydrolases"/>
    <property type="match status" value="1"/>
</dbReference>
<dbReference type="EMBL" id="JBHTKL010000006">
    <property type="protein sequence ID" value="MFD1020845.1"/>
    <property type="molecule type" value="Genomic_DNA"/>
</dbReference>
<dbReference type="InterPro" id="IPR036380">
    <property type="entry name" value="Isochorismatase-like_sf"/>
</dbReference>
<evidence type="ECO:0000256" key="2">
    <source>
        <dbReference type="ARBA" id="ARBA00022801"/>
    </source>
</evidence>
<dbReference type="GO" id="GO:0016787">
    <property type="term" value="F:hydrolase activity"/>
    <property type="evidence" value="ECO:0007669"/>
    <property type="project" value="UniProtKB-KW"/>
</dbReference>
<name>A0ABW3L6M5_9BACI</name>
<dbReference type="CDD" id="cd01014">
    <property type="entry name" value="nicotinamidase_related"/>
    <property type="match status" value="1"/>
</dbReference>
<dbReference type="PANTHER" id="PTHR43540">
    <property type="entry name" value="PEROXYUREIDOACRYLATE/UREIDOACRYLATE AMIDOHYDROLASE-RELATED"/>
    <property type="match status" value="1"/>
</dbReference>
<comment type="caution">
    <text evidence="4">The sequence shown here is derived from an EMBL/GenBank/DDBJ whole genome shotgun (WGS) entry which is preliminary data.</text>
</comment>
<evidence type="ECO:0000313" key="5">
    <source>
        <dbReference type="Proteomes" id="UP001596990"/>
    </source>
</evidence>
<dbReference type="PANTHER" id="PTHR43540:SF1">
    <property type="entry name" value="ISOCHORISMATASE HYDROLASE"/>
    <property type="match status" value="1"/>
</dbReference>